<dbReference type="EMBL" id="PHFL01000071">
    <property type="protein sequence ID" value="RFM22940.1"/>
    <property type="molecule type" value="Genomic_DNA"/>
</dbReference>
<dbReference type="AlphaFoldDB" id="A0A395LW87"/>
<evidence type="ECO:0000313" key="2">
    <source>
        <dbReference type="Proteomes" id="UP000266389"/>
    </source>
</evidence>
<protein>
    <submittedName>
        <fullName evidence="1">Uncharacterized protein</fullName>
    </submittedName>
</protein>
<accession>A0A395LW87</accession>
<gene>
    <name evidence="1" type="ORF">D0433_12900</name>
</gene>
<sequence length="579" mass="63826">MNTSSLYWRCMLSTILLSITILFTTSYASAQTRKYERKSVTSLGTVLVKSGLSPDLDIVRNRLKAYIELPRFDFNVISESSIKEFIKKANQTDLSPESIADALKQTVVPKILEVVKATAALRAQGNLKEEDLARAVVDKMKGSGLTAEDIKKVYNSSFIYIPVITDYKEETVLNVFTVEIKGYILWYRIIVSDDGKSASAVLLTKLSEPKSGAWSANPDESFQLKRRKVDGRTYARLMAIGGWAQAEALAMRELPEFKLSAEIRSVEGQFATAGLGKREGIELDDGFDVIDFFDDGKGAVVTKDIGFYRASQIADNRTSDDESSLFYGHIHAGVERGSLLVERPRLPLDVRIAPKFATLNIPQVALPADFSTYNNLILNFPNAFGNIFAFNENVGAAAGIDAGLALNLARWLGVTQFFAVLDVGLSSPLSTPQNETSTFFWNVHFGFQKKFWFSWINLSLGVLAGLDFLNVSGSNDAPGRLEGLNLLMLSGRLDAALELMLNPDLLFSVRAGYKLATSPIAGTIKFRGEDEISLSSEGRLDLFGNINFSGFMLSATISFTFPRSPSFDINAFFPSEIDY</sequence>
<comment type="caution">
    <text evidence="1">The sequence shown here is derived from an EMBL/GenBank/DDBJ whole genome shotgun (WGS) entry which is preliminary data.</text>
</comment>
<organism evidence="1 2">
    <name type="scientific">Candidatus Thermochlorobacter aerophilus</name>
    <dbReference type="NCBI Taxonomy" id="1868324"/>
    <lineage>
        <taxon>Bacteria</taxon>
        <taxon>Pseudomonadati</taxon>
        <taxon>Chlorobiota</taxon>
        <taxon>Chlorobiia</taxon>
        <taxon>Chlorobiales</taxon>
        <taxon>Candidatus Thermochlorobacteriaceae</taxon>
        <taxon>Candidatus Thermochlorobacter</taxon>
    </lineage>
</organism>
<reference evidence="1 2" key="1">
    <citation type="journal article" date="2011" name="ISME J.">
        <title>Community ecology of hot spring cyanobacterial mats: predominant populations and their functional potential.</title>
        <authorList>
            <person name="Klatt C.G."/>
            <person name="Wood J.M."/>
            <person name="Rusch D.B."/>
            <person name="Bateson M.M."/>
            <person name="Hamamura N."/>
            <person name="Heidelberg J.F."/>
            <person name="Grossman A.R."/>
            <person name="Bhaya D."/>
            <person name="Cohan F.M."/>
            <person name="Kuhl M."/>
            <person name="Bryant D.A."/>
            <person name="Ward D.M."/>
        </authorList>
    </citation>
    <scope>NUCLEOTIDE SEQUENCE [LARGE SCALE GENOMIC DNA]</scope>
    <source>
        <strain evidence="1">OS</strain>
    </source>
</reference>
<name>A0A395LW87_9BACT</name>
<proteinExistence type="predicted"/>
<evidence type="ECO:0000313" key="1">
    <source>
        <dbReference type="EMBL" id="RFM22940.1"/>
    </source>
</evidence>
<dbReference type="Proteomes" id="UP000266389">
    <property type="component" value="Unassembled WGS sequence"/>
</dbReference>